<evidence type="ECO:0000256" key="1">
    <source>
        <dbReference type="SAM" id="MobiDB-lite"/>
    </source>
</evidence>
<protein>
    <recommendedName>
        <fullName evidence="2">Fungal-type protein kinase domain-containing protein</fullName>
    </recommendedName>
</protein>
<feature type="region of interest" description="Disordered" evidence="1">
    <location>
        <begin position="117"/>
        <end position="141"/>
    </location>
</feature>
<accession>A0A4S8LV57</accession>
<evidence type="ECO:0000313" key="3">
    <source>
        <dbReference type="EMBL" id="THU93464.1"/>
    </source>
</evidence>
<dbReference type="SUPFAM" id="SSF56112">
    <property type="entry name" value="Protein kinase-like (PK-like)"/>
    <property type="match status" value="1"/>
</dbReference>
<dbReference type="PANTHER" id="PTHR38248:SF2">
    <property type="entry name" value="FUNK1 11"/>
    <property type="match status" value="1"/>
</dbReference>
<reference evidence="3 4" key="1">
    <citation type="journal article" date="2019" name="Nat. Ecol. Evol.">
        <title>Megaphylogeny resolves global patterns of mushroom evolution.</title>
        <authorList>
            <person name="Varga T."/>
            <person name="Krizsan K."/>
            <person name="Foldi C."/>
            <person name="Dima B."/>
            <person name="Sanchez-Garcia M."/>
            <person name="Sanchez-Ramirez S."/>
            <person name="Szollosi G.J."/>
            <person name="Szarkandi J.G."/>
            <person name="Papp V."/>
            <person name="Albert L."/>
            <person name="Andreopoulos W."/>
            <person name="Angelini C."/>
            <person name="Antonin V."/>
            <person name="Barry K.W."/>
            <person name="Bougher N.L."/>
            <person name="Buchanan P."/>
            <person name="Buyck B."/>
            <person name="Bense V."/>
            <person name="Catcheside P."/>
            <person name="Chovatia M."/>
            <person name="Cooper J."/>
            <person name="Damon W."/>
            <person name="Desjardin D."/>
            <person name="Finy P."/>
            <person name="Geml J."/>
            <person name="Haridas S."/>
            <person name="Hughes K."/>
            <person name="Justo A."/>
            <person name="Karasinski D."/>
            <person name="Kautmanova I."/>
            <person name="Kiss B."/>
            <person name="Kocsube S."/>
            <person name="Kotiranta H."/>
            <person name="LaButti K.M."/>
            <person name="Lechner B.E."/>
            <person name="Liimatainen K."/>
            <person name="Lipzen A."/>
            <person name="Lukacs Z."/>
            <person name="Mihaltcheva S."/>
            <person name="Morgado L.N."/>
            <person name="Niskanen T."/>
            <person name="Noordeloos M.E."/>
            <person name="Ohm R.A."/>
            <person name="Ortiz-Santana B."/>
            <person name="Ovrebo C."/>
            <person name="Racz N."/>
            <person name="Riley R."/>
            <person name="Savchenko A."/>
            <person name="Shiryaev A."/>
            <person name="Soop K."/>
            <person name="Spirin V."/>
            <person name="Szebenyi C."/>
            <person name="Tomsovsky M."/>
            <person name="Tulloss R.E."/>
            <person name="Uehling J."/>
            <person name="Grigoriev I.V."/>
            <person name="Vagvolgyi C."/>
            <person name="Papp T."/>
            <person name="Martin F.M."/>
            <person name="Miettinen O."/>
            <person name="Hibbett D.S."/>
            <person name="Nagy L.G."/>
        </authorList>
    </citation>
    <scope>NUCLEOTIDE SEQUENCE [LARGE SCALE GENOMIC DNA]</scope>
    <source>
        <strain evidence="3 4">CBS 962.96</strain>
    </source>
</reference>
<dbReference type="EMBL" id="ML179248">
    <property type="protein sequence ID" value="THU93464.1"/>
    <property type="molecule type" value="Genomic_DNA"/>
</dbReference>
<dbReference type="AlphaFoldDB" id="A0A4S8LV57"/>
<dbReference type="Pfam" id="PF17667">
    <property type="entry name" value="Pkinase_fungal"/>
    <property type="match status" value="1"/>
</dbReference>
<organism evidence="3 4">
    <name type="scientific">Dendrothele bispora (strain CBS 962.96)</name>
    <dbReference type="NCBI Taxonomy" id="1314807"/>
    <lineage>
        <taxon>Eukaryota</taxon>
        <taxon>Fungi</taxon>
        <taxon>Dikarya</taxon>
        <taxon>Basidiomycota</taxon>
        <taxon>Agaricomycotina</taxon>
        <taxon>Agaricomycetes</taxon>
        <taxon>Agaricomycetidae</taxon>
        <taxon>Agaricales</taxon>
        <taxon>Agaricales incertae sedis</taxon>
        <taxon>Dendrothele</taxon>
    </lineage>
</organism>
<dbReference type="PANTHER" id="PTHR38248">
    <property type="entry name" value="FUNK1 6"/>
    <property type="match status" value="1"/>
</dbReference>
<feature type="domain" description="Fungal-type protein kinase" evidence="2">
    <location>
        <begin position="1"/>
        <end position="356"/>
    </location>
</feature>
<dbReference type="InterPro" id="IPR008266">
    <property type="entry name" value="Tyr_kinase_AS"/>
</dbReference>
<dbReference type="InterPro" id="IPR011009">
    <property type="entry name" value="Kinase-like_dom_sf"/>
</dbReference>
<dbReference type="OrthoDB" id="2739948at2759"/>
<dbReference type="Gene3D" id="1.10.510.10">
    <property type="entry name" value="Transferase(Phosphotransferase) domain 1"/>
    <property type="match status" value="1"/>
</dbReference>
<evidence type="ECO:0000259" key="2">
    <source>
        <dbReference type="Pfam" id="PF17667"/>
    </source>
</evidence>
<dbReference type="Proteomes" id="UP000297245">
    <property type="component" value="Unassembled WGS sequence"/>
</dbReference>
<evidence type="ECO:0000313" key="4">
    <source>
        <dbReference type="Proteomes" id="UP000297245"/>
    </source>
</evidence>
<name>A0A4S8LV57_DENBC</name>
<keyword evidence="4" id="KW-1185">Reference proteome</keyword>
<feature type="non-terminal residue" evidence="3">
    <location>
        <position position="364"/>
    </location>
</feature>
<dbReference type="PROSITE" id="PS00109">
    <property type="entry name" value="PROTEIN_KINASE_TYR"/>
    <property type="match status" value="1"/>
</dbReference>
<feature type="non-terminal residue" evidence="3">
    <location>
        <position position="1"/>
    </location>
</feature>
<sequence>QLISYAVAQFAHQFRTHLFMVLVRGKTARFIRWDHAGAIVSNEFEYAEKSYLADFYARYTHATLAARGIDTTVESIPFNTDEAARARTALQDKGFIPKTAKMAPIFKFHIWDNPNNSKLDDDNEDEHDEHGETQESPLSKTYYGSTPFFNAIHSITSRATRVFKVWDPESDTFVLLKSDSWRVNSTSIKPEGKVYARLHAKRVRNIPTCLEAGDVNPSSSLHRTLTQLHDDSLRSHIHYQLTLKEICVGNVIDFKDTKELTTILRDALIAHDDALRNSSILHRDVSVGNILIFEDDSGKRKGVLNDWELCKDLRITREAERMGTWQFISAALLQTPVGCHEPRDDFESFFHVLGWTALKFAHHN</sequence>
<proteinExistence type="predicted"/>
<dbReference type="GO" id="GO:0004672">
    <property type="term" value="F:protein kinase activity"/>
    <property type="evidence" value="ECO:0007669"/>
    <property type="project" value="InterPro"/>
</dbReference>
<gene>
    <name evidence="3" type="ORF">K435DRAFT_607675</name>
</gene>
<dbReference type="InterPro" id="IPR040976">
    <property type="entry name" value="Pkinase_fungal"/>
</dbReference>